<proteinExistence type="inferred from homology"/>
<comment type="similarity">
    <text evidence="10">Belongs to the glycosyltransferase 2 family. Plant cellulose synthase-like C subfamily.</text>
</comment>
<reference evidence="13 14" key="1">
    <citation type="submission" date="2017-09" db="EMBL/GenBank/DDBJ databases">
        <authorList>
            <consortium name="International Durum Wheat Genome Sequencing Consortium (IDWGSC)"/>
            <person name="Milanesi L."/>
        </authorList>
    </citation>
    <scope>NUCLEOTIDE SEQUENCE [LARGE SCALE GENOMIC DNA]</scope>
    <source>
        <strain evidence="14">cv. Svevo</strain>
    </source>
</reference>
<evidence type="ECO:0000256" key="2">
    <source>
        <dbReference type="ARBA" id="ARBA00022676"/>
    </source>
</evidence>
<dbReference type="Proteomes" id="UP000324705">
    <property type="component" value="Chromosome 3B"/>
</dbReference>
<dbReference type="GO" id="GO:0071555">
    <property type="term" value="P:cell wall organization"/>
    <property type="evidence" value="ECO:0007669"/>
    <property type="project" value="UniProtKB-KW"/>
</dbReference>
<keyword evidence="3" id="KW-0808">Transferase</keyword>
<evidence type="ECO:0000256" key="3">
    <source>
        <dbReference type="ARBA" id="ARBA00022679"/>
    </source>
</evidence>
<name>A0A9R1RVV4_TRITD</name>
<keyword evidence="7 11" id="KW-0472">Membrane</keyword>
<dbReference type="PANTHER" id="PTHR32044">
    <property type="entry name" value="GLUCOMANNAN 4-BETA-MANNOSYLTRANSFERASE 9"/>
    <property type="match status" value="1"/>
</dbReference>
<dbReference type="InterPro" id="IPR029044">
    <property type="entry name" value="Nucleotide-diphossugar_trans"/>
</dbReference>
<evidence type="ECO:0000313" key="13">
    <source>
        <dbReference type="EMBL" id="VAH70595.1"/>
    </source>
</evidence>
<evidence type="ECO:0000256" key="4">
    <source>
        <dbReference type="ARBA" id="ARBA00022692"/>
    </source>
</evidence>
<protein>
    <recommendedName>
        <fullName evidence="12">Glycosyltransferase 2-like domain-containing protein</fullName>
    </recommendedName>
</protein>
<keyword evidence="5 11" id="KW-1133">Transmembrane helix</keyword>
<dbReference type="Gene3D" id="3.90.550.10">
    <property type="entry name" value="Spore Coat Polysaccharide Biosynthesis Protein SpsA, Chain A"/>
    <property type="match status" value="1"/>
</dbReference>
<dbReference type="Pfam" id="PF13632">
    <property type="entry name" value="Glyco_trans_2_3"/>
    <property type="match status" value="1"/>
</dbReference>
<evidence type="ECO:0000256" key="10">
    <source>
        <dbReference type="ARBA" id="ARBA00061151"/>
    </source>
</evidence>
<dbReference type="GO" id="GO:0099402">
    <property type="term" value="P:plant organ development"/>
    <property type="evidence" value="ECO:0007669"/>
    <property type="project" value="UniProtKB-ARBA"/>
</dbReference>
<dbReference type="InterPro" id="IPR001173">
    <property type="entry name" value="Glyco_trans_2-like"/>
</dbReference>
<dbReference type="GO" id="GO:0000139">
    <property type="term" value="C:Golgi membrane"/>
    <property type="evidence" value="ECO:0007669"/>
    <property type="project" value="UniProtKB-SubCell"/>
</dbReference>
<dbReference type="GO" id="GO:0048868">
    <property type="term" value="P:pollen tube development"/>
    <property type="evidence" value="ECO:0007669"/>
    <property type="project" value="UniProtKB-ARBA"/>
</dbReference>
<comment type="subcellular location">
    <subcellularLocation>
        <location evidence="1">Golgi apparatus membrane</location>
        <topology evidence="1">Multi-pass membrane protein</topology>
    </subcellularLocation>
</comment>
<keyword evidence="14" id="KW-1185">Reference proteome</keyword>
<organism evidence="13 14">
    <name type="scientific">Triticum turgidum subsp. durum</name>
    <name type="common">Durum wheat</name>
    <name type="synonym">Triticum durum</name>
    <dbReference type="NCBI Taxonomy" id="4567"/>
    <lineage>
        <taxon>Eukaryota</taxon>
        <taxon>Viridiplantae</taxon>
        <taxon>Streptophyta</taxon>
        <taxon>Embryophyta</taxon>
        <taxon>Tracheophyta</taxon>
        <taxon>Spermatophyta</taxon>
        <taxon>Magnoliopsida</taxon>
        <taxon>Liliopsida</taxon>
        <taxon>Poales</taxon>
        <taxon>Poaceae</taxon>
        <taxon>BOP clade</taxon>
        <taxon>Pooideae</taxon>
        <taxon>Triticodae</taxon>
        <taxon>Triticeae</taxon>
        <taxon>Triticinae</taxon>
        <taxon>Triticum</taxon>
    </lineage>
</organism>
<evidence type="ECO:0000256" key="6">
    <source>
        <dbReference type="ARBA" id="ARBA00023034"/>
    </source>
</evidence>
<evidence type="ECO:0000256" key="7">
    <source>
        <dbReference type="ARBA" id="ARBA00023136"/>
    </source>
</evidence>
<evidence type="ECO:0000256" key="5">
    <source>
        <dbReference type="ARBA" id="ARBA00022989"/>
    </source>
</evidence>
<keyword evidence="8" id="KW-0961">Cell wall biogenesis/degradation</keyword>
<evidence type="ECO:0000313" key="14">
    <source>
        <dbReference type="Proteomes" id="UP000324705"/>
    </source>
</evidence>
<evidence type="ECO:0000256" key="9">
    <source>
        <dbReference type="ARBA" id="ARBA00055179"/>
    </source>
</evidence>
<dbReference type="GO" id="GO:0016757">
    <property type="term" value="F:glycosyltransferase activity"/>
    <property type="evidence" value="ECO:0007669"/>
    <property type="project" value="UniProtKB-KW"/>
</dbReference>
<feature type="domain" description="Glycosyltransferase 2-like" evidence="12">
    <location>
        <begin position="359"/>
        <end position="501"/>
    </location>
</feature>
<dbReference type="SUPFAM" id="SSF53448">
    <property type="entry name" value="Nucleotide-diphospho-sugar transferases"/>
    <property type="match status" value="1"/>
</dbReference>
<evidence type="ECO:0000256" key="11">
    <source>
        <dbReference type="SAM" id="Phobius"/>
    </source>
</evidence>
<gene>
    <name evidence="13" type="ORF">TRITD_3Bv1G000780</name>
</gene>
<sequence length="667" mass="75960">MASSWWGDKEEHGTPVVVKMDNPYSLVEIDGPGMDSSEKARRSKNAKQFKWVLLLRAHRAVGCVAWLAGGFWGLLGAVNRRVRRSRDADAEPDAEASGRGRHMLGFLRAFLLLSLAMLAFETAAYLKGWHYFPRDLPEHYLRQLPEHLQNLPENLRHLPENLRHLPDGLRMPEQQEIQGWLHRAYVAWLAFRIDYIAWAIEKLSGFCIVLFMVQSIDRILLCLGCFWIKLRGIKPGLKAAASKRGSKYADENDLEDGDDLGAYFPMVLLQMPMCNEKEVYETSISHVCQIDWPRDRMLVQVLDDSDDETCQMLIRAEVTKWSQRGVNIIYRHRLSRTGYKAGNLKSAMSCEYVKDYEFVAIFDADFQPNPDFLKLTVPHFKGNPELGLVQARWSFVNKDENLLTRLQNINLCFHFEVEQQVNGIYLNFFGFNGTAGVWRIEALEDSGGWMERTTVEDMDIAVRAHLQGWKFIYLNDVKVLCELPESYQAYRKQQHRWHSGPMQLFRLCLPAIIKSKVAVEEGQPGDALLPPQEAHPALLLLHALLRDPAAHHVRARGGAADLGHLLRAHDHVGAQHPAGTQVLPLRHPIPPLREHHVGHKVQRHGVGAVPAGKLLRVGRHQEGRQDLVRVRHLRDGRGDQHRHQARAQACPWSVRGWAGGMGQDTST</sequence>
<dbReference type="EMBL" id="LT934116">
    <property type="protein sequence ID" value="VAH70595.1"/>
    <property type="molecule type" value="Genomic_DNA"/>
</dbReference>
<evidence type="ECO:0000259" key="12">
    <source>
        <dbReference type="Pfam" id="PF13632"/>
    </source>
</evidence>
<dbReference type="FunFam" id="3.90.550.10:FF:000007">
    <property type="entry name" value="probable xyloglucan glycosyltransferase 5"/>
    <property type="match status" value="1"/>
</dbReference>
<dbReference type="AlphaFoldDB" id="A0A9R1RVV4"/>
<feature type="transmembrane region" description="Helical" evidence="11">
    <location>
        <begin position="57"/>
        <end position="78"/>
    </location>
</feature>
<comment type="function">
    <text evidence="9">Probable beta-1,4-glucan synthase rather involved in the synthesis of the xyloglucan backbone than cellulose. Seems to work simultaneously with xyloglucan 6-xylosyltransferase. Xyloglucan is a noncellulosic polysaccharides of plant cell wall and consists of a glucan backbone substituted by xylose, galactose and fucose.</text>
</comment>
<feature type="transmembrane region" description="Helical" evidence="11">
    <location>
        <begin position="106"/>
        <end position="126"/>
    </location>
</feature>
<keyword evidence="4 11" id="KW-0812">Transmembrane</keyword>
<keyword evidence="6" id="KW-0333">Golgi apparatus</keyword>
<keyword evidence="2" id="KW-0328">Glycosyltransferase</keyword>
<dbReference type="PANTHER" id="PTHR32044:SF69">
    <property type="entry name" value="XYLOGLUCAN GLYCOSYLTRANSFERASE 3-RELATED"/>
    <property type="match status" value="1"/>
</dbReference>
<dbReference type="Gramene" id="TRITD3Bv1G000780.2">
    <property type="protein sequence ID" value="TRITD3Bv1G000780.2"/>
    <property type="gene ID" value="TRITD3Bv1G000780"/>
</dbReference>
<accession>A0A9R1RVV4</accession>
<evidence type="ECO:0000256" key="8">
    <source>
        <dbReference type="ARBA" id="ARBA00023316"/>
    </source>
</evidence>
<evidence type="ECO:0000256" key="1">
    <source>
        <dbReference type="ARBA" id="ARBA00004653"/>
    </source>
</evidence>